<reference evidence="1" key="1">
    <citation type="submission" date="2018-02" db="EMBL/GenBank/DDBJ databases">
        <title>Rhizophora mucronata_Transcriptome.</title>
        <authorList>
            <person name="Meera S.P."/>
            <person name="Sreeshan A."/>
            <person name="Augustine A."/>
        </authorList>
    </citation>
    <scope>NUCLEOTIDE SEQUENCE</scope>
    <source>
        <tissue evidence="1">Leaf</tissue>
    </source>
</reference>
<protein>
    <submittedName>
        <fullName evidence="1">Uncharacterized protein MANES_01G254400</fullName>
    </submittedName>
</protein>
<accession>A0A2P2MRD1</accession>
<name>A0A2P2MRD1_RHIMU</name>
<dbReference type="EMBL" id="GGEC01052286">
    <property type="protein sequence ID" value="MBX32770.1"/>
    <property type="molecule type" value="Transcribed_RNA"/>
</dbReference>
<sequence length="93" mass="11028">MATKGCRFGIHIQAVICLSRTFCSWTQNWNLIENCTLWGFFQMLVLLLVSVRECHFQHAQSFHVLSHSLKHKLYCIASSDIFFRWTNMRRLYG</sequence>
<proteinExistence type="predicted"/>
<organism evidence="1">
    <name type="scientific">Rhizophora mucronata</name>
    <name type="common">Asiatic mangrove</name>
    <dbReference type="NCBI Taxonomy" id="61149"/>
    <lineage>
        <taxon>Eukaryota</taxon>
        <taxon>Viridiplantae</taxon>
        <taxon>Streptophyta</taxon>
        <taxon>Embryophyta</taxon>
        <taxon>Tracheophyta</taxon>
        <taxon>Spermatophyta</taxon>
        <taxon>Magnoliopsida</taxon>
        <taxon>eudicotyledons</taxon>
        <taxon>Gunneridae</taxon>
        <taxon>Pentapetalae</taxon>
        <taxon>rosids</taxon>
        <taxon>fabids</taxon>
        <taxon>Malpighiales</taxon>
        <taxon>Rhizophoraceae</taxon>
        <taxon>Rhizophora</taxon>
    </lineage>
</organism>
<evidence type="ECO:0000313" key="1">
    <source>
        <dbReference type="EMBL" id="MBX32770.1"/>
    </source>
</evidence>
<dbReference type="AlphaFoldDB" id="A0A2P2MRD1"/>